<organism evidence="1 2">
    <name type="scientific">Liparis tanakae</name>
    <name type="common">Tanaka's snailfish</name>
    <dbReference type="NCBI Taxonomy" id="230148"/>
    <lineage>
        <taxon>Eukaryota</taxon>
        <taxon>Metazoa</taxon>
        <taxon>Chordata</taxon>
        <taxon>Craniata</taxon>
        <taxon>Vertebrata</taxon>
        <taxon>Euteleostomi</taxon>
        <taxon>Actinopterygii</taxon>
        <taxon>Neopterygii</taxon>
        <taxon>Teleostei</taxon>
        <taxon>Neoteleostei</taxon>
        <taxon>Acanthomorphata</taxon>
        <taxon>Eupercaria</taxon>
        <taxon>Perciformes</taxon>
        <taxon>Cottioidei</taxon>
        <taxon>Cottales</taxon>
        <taxon>Liparidae</taxon>
        <taxon>Liparis</taxon>
    </lineage>
</organism>
<dbReference type="AlphaFoldDB" id="A0A4Z2GSM3"/>
<evidence type="ECO:0000313" key="1">
    <source>
        <dbReference type="EMBL" id="TNN56240.1"/>
    </source>
</evidence>
<dbReference type="EMBL" id="SRLO01000433">
    <property type="protein sequence ID" value="TNN56240.1"/>
    <property type="molecule type" value="Genomic_DNA"/>
</dbReference>
<evidence type="ECO:0000313" key="2">
    <source>
        <dbReference type="Proteomes" id="UP000314294"/>
    </source>
</evidence>
<comment type="caution">
    <text evidence="1">The sequence shown here is derived from an EMBL/GenBank/DDBJ whole genome shotgun (WGS) entry which is preliminary data.</text>
</comment>
<protein>
    <submittedName>
        <fullName evidence="1">Uncharacterized protein</fullName>
    </submittedName>
</protein>
<gene>
    <name evidence="1" type="ORF">EYF80_033533</name>
</gene>
<proteinExistence type="predicted"/>
<name>A0A4Z2GSM3_9TELE</name>
<sequence>MEPLSRHEDSTRNAYLWVLLSQMVPSAVMEMLRTPGLGQWLEKHLQLKFFDHMICNDEVSESLAFGLYGESRPGGELMS</sequence>
<reference evidence="1 2" key="1">
    <citation type="submission" date="2019-03" db="EMBL/GenBank/DDBJ databases">
        <title>First draft genome of Liparis tanakae, snailfish: a comprehensive survey of snailfish specific genes.</title>
        <authorList>
            <person name="Kim W."/>
            <person name="Song I."/>
            <person name="Jeong J.-H."/>
            <person name="Kim D."/>
            <person name="Kim S."/>
            <person name="Ryu S."/>
            <person name="Song J.Y."/>
            <person name="Lee S.K."/>
        </authorList>
    </citation>
    <scope>NUCLEOTIDE SEQUENCE [LARGE SCALE GENOMIC DNA]</scope>
    <source>
        <tissue evidence="1">Muscle</tissue>
    </source>
</reference>
<accession>A0A4Z2GSM3</accession>
<keyword evidence="2" id="KW-1185">Reference proteome</keyword>
<dbReference type="Proteomes" id="UP000314294">
    <property type="component" value="Unassembled WGS sequence"/>
</dbReference>